<gene>
    <name evidence="5" type="ORF">GEV33_007514</name>
</gene>
<reference evidence="5" key="2">
    <citation type="submission" date="2021-08" db="EMBL/GenBank/DDBJ databases">
        <authorList>
            <person name="Eriksson T."/>
        </authorList>
    </citation>
    <scope>NUCLEOTIDE SEQUENCE</scope>
    <source>
        <strain evidence="5">Stoneville</strain>
        <tissue evidence="5">Whole head</tissue>
    </source>
</reference>
<evidence type="ECO:0000256" key="3">
    <source>
        <dbReference type="ARBA" id="ARBA00022737"/>
    </source>
</evidence>
<dbReference type="Pfam" id="PF13855">
    <property type="entry name" value="LRR_8"/>
    <property type="match status" value="1"/>
</dbReference>
<accession>A0A8J6HJ31</accession>
<dbReference type="InterPro" id="IPR050328">
    <property type="entry name" value="Dev_Immune_Receptor"/>
</dbReference>
<dbReference type="SMART" id="SM00369">
    <property type="entry name" value="LRR_TYP"/>
    <property type="match status" value="4"/>
</dbReference>
<name>A0A8J6HJ31_TENMO</name>
<protein>
    <submittedName>
        <fullName evidence="5">Uncharacterized protein</fullName>
    </submittedName>
</protein>
<reference evidence="5" key="1">
    <citation type="journal article" date="2020" name="J Insects Food Feed">
        <title>The yellow mealworm (Tenebrio molitor) genome: a resource for the emerging insects as food and feed industry.</title>
        <authorList>
            <person name="Eriksson T."/>
            <person name="Andere A."/>
            <person name="Kelstrup H."/>
            <person name="Emery V."/>
            <person name="Picard C."/>
        </authorList>
    </citation>
    <scope>NUCLEOTIDE SEQUENCE</scope>
    <source>
        <strain evidence="5">Stoneville</strain>
        <tissue evidence="5">Whole head</tissue>
    </source>
</reference>
<dbReference type="EMBL" id="JABDTM020023304">
    <property type="protein sequence ID" value="KAH0815277.1"/>
    <property type="molecule type" value="Genomic_DNA"/>
</dbReference>
<dbReference type="PANTHER" id="PTHR24373:SF370">
    <property type="entry name" value="FISH-LIPS, ISOFORM E"/>
    <property type="match status" value="1"/>
</dbReference>
<comment type="caution">
    <text evidence="5">The sequence shown here is derived from an EMBL/GenBank/DDBJ whole genome shotgun (WGS) entry which is preliminary data.</text>
</comment>
<dbReference type="Gene3D" id="3.80.10.10">
    <property type="entry name" value="Ribonuclease Inhibitor"/>
    <property type="match status" value="1"/>
</dbReference>
<evidence type="ECO:0000256" key="1">
    <source>
        <dbReference type="ARBA" id="ARBA00022614"/>
    </source>
</evidence>
<dbReference type="Proteomes" id="UP000719412">
    <property type="component" value="Unassembled WGS sequence"/>
</dbReference>
<evidence type="ECO:0000256" key="4">
    <source>
        <dbReference type="SAM" id="SignalP"/>
    </source>
</evidence>
<keyword evidence="3" id="KW-0677">Repeat</keyword>
<dbReference type="InterPro" id="IPR032675">
    <property type="entry name" value="LRR_dom_sf"/>
</dbReference>
<sequence length="299" mass="33877">MRLITVLFVLEGVNLGFSAVCRKEFEETVCENFTFTPETVLDSATNKILIKNAEGKIIHEHLSNLGLVQEIKITGSALSDIEPGALCCVPNITSFTFMDNRAIPKVTWKIFQDCQHLKKVNFDGSEVRVENGAFADARNLQTLSLNESVLPDNIEKATFEGLTSLRSLTIRHSKFTRIKEDAFDDLKNLKFLDLQGNKIETIAPNTFRGLLQLKVLNLSENKLKNLTWSEFDGLKALRVLFLEHNDFNTVNVDKLVAGVPDLERIFFSYDKLTPESRKRVEETLPKFNITFIYTGKPTD</sequence>
<dbReference type="SUPFAM" id="SSF52058">
    <property type="entry name" value="L domain-like"/>
    <property type="match status" value="1"/>
</dbReference>
<keyword evidence="6" id="KW-1185">Reference proteome</keyword>
<dbReference type="GO" id="GO:0031012">
    <property type="term" value="C:extracellular matrix"/>
    <property type="evidence" value="ECO:0007669"/>
    <property type="project" value="TreeGrafter"/>
</dbReference>
<dbReference type="InterPro" id="IPR026906">
    <property type="entry name" value="LRR_5"/>
</dbReference>
<dbReference type="GO" id="GO:0005615">
    <property type="term" value="C:extracellular space"/>
    <property type="evidence" value="ECO:0007669"/>
    <property type="project" value="TreeGrafter"/>
</dbReference>
<dbReference type="InterPro" id="IPR003591">
    <property type="entry name" value="Leu-rich_rpt_typical-subtyp"/>
</dbReference>
<evidence type="ECO:0000313" key="5">
    <source>
        <dbReference type="EMBL" id="KAH0815277.1"/>
    </source>
</evidence>
<keyword evidence="1" id="KW-0433">Leucine-rich repeat</keyword>
<proteinExistence type="predicted"/>
<dbReference type="InterPro" id="IPR001611">
    <property type="entry name" value="Leu-rich_rpt"/>
</dbReference>
<feature type="chain" id="PRO_5035328334" evidence="4">
    <location>
        <begin position="19"/>
        <end position="299"/>
    </location>
</feature>
<dbReference type="PANTHER" id="PTHR24373">
    <property type="entry name" value="SLIT RELATED LEUCINE-RICH REPEAT NEURONAL PROTEIN"/>
    <property type="match status" value="1"/>
</dbReference>
<dbReference type="PROSITE" id="PS51450">
    <property type="entry name" value="LRR"/>
    <property type="match status" value="1"/>
</dbReference>
<evidence type="ECO:0000313" key="6">
    <source>
        <dbReference type="Proteomes" id="UP000719412"/>
    </source>
</evidence>
<keyword evidence="2 4" id="KW-0732">Signal</keyword>
<dbReference type="Pfam" id="PF13306">
    <property type="entry name" value="LRR_5"/>
    <property type="match status" value="1"/>
</dbReference>
<dbReference type="AlphaFoldDB" id="A0A8J6HJ31"/>
<feature type="signal peptide" evidence="4">
    <location>
        <begin position="1"/>
        <end position="18"/>
    </location>
</feature>
<evidence type="ECO:0000256" key="2">
    <source>
        <dbReference type="ARBA" id="ARBA00022729"/>
    </source>
</evidence>
<organism evidence="5 6">
    <name type="scientific">Tenebrio molitor</name>
    <name type="common">Yellow mealworm beetle</name>
    <dbReference type="NCBI Taxonomy" id="7067"/>
    <lineage>
        <taxon>Eukaryota</taxon>
        <taxon>Metazoa</taxon>
        <taxon>Ecdysozoa</taxon>
        <taxon>Arthropoda</taxon>
        <taxon>Hexapoda</taxon>
        <taxon>Insecta</taxon>
        <taxon>Pterygota</taxon>
        <taxon>Neoptera</taxon>
        <taxon>Endopterygota</taxon>
        <taxon>Coleoptera</taxon>
        <taxon>Polyphaga</taxon>
        <taxon>Cucujiformia</taxon>
        <taxon>Tenebrionidae</taxon>
        <taxon>Tenebrio</taxon>
    </lineage>
</organism>